<evidence type="ECO:0000313" key="3">
    <source>
        <dbReference type="Proteomes" id="UP000594205"/>
    </source>
</evidence>
<feature type="region of interest" description="Disordered" evidence="1">
    <location>
        <begin position="40"/>
        <end position="68"/>
    </location>
</feature>
<protein>
    <submittedName>
        <fullName evidence="2">Uncharacterized protein</fullName>
    </submittedName>
</protein>
<gene>
    <name evidence="2" type="ORF">IM697_21975</name>
</gene>
<dbReference type="Proteomes" id="UP000594205">
    <property type="component" value="Chromosome"/>
</dbReference>
<evidence type="ECO:0000313" key="2">
    <source>
        <dbReference type="EMBL" id="QOV40818.1"/>
    </source>
</evidence>
<sequence>MDGSLPRTAVEPESVIAEVVRTIEPDLDQDLVETVVTDTFRHGPQRRQPASLLQQDPAWLTGGRPESPPVVERFVRALREHGAQHRPATELRNVRTAPASEGQGCGQ</sequence>
<dbReference type="RefSeq" id="WP_194049400.1">
    <property type="nucleotide sequence ID" value="NZ_CP063373.1"/>
</dbReference>
<accession>A0A7M2SZ66</accession>
<organism evidence="2 3">
    <name type="scientific">Streptomyces ferrugineus</name>
    <dbReference type="NCBI Taxonomy" id="1413221"/>
    <lineage>
        <taxon>Bacteria</taxon>
        <taxon>Bacillati</taxon>
        <taxon>Actinomycetota</taxon>
        <taxon>Actinomycetes</taxon>
        <taxon>Kitasatosporales</taxon>
        <taxon>Streptomycetaceae</taxon>
        <taxon>Streptomyces</taxon>
    </lineage>
</organism>
<name>A0A7M2SZ66_9ACTN</name>
<dbReference type="KEGG" id="sfeu:IM697_21975"/>
<evidence type="ECO:0000256" key="1">
    <source>
        <dbReference type="SAM" id="MobiDB-lite"/>
    </source>
</evidence>
<proteinExistence type="predicted"/>
<reference evidence="2 3" key="1">
    <citation type="submission" date="2020-10" db="EMBL/GenBank/DDBJ databases">
        <title>Streptomyces ferrugineus complate genome analysis.</title>
        <authorList>
            <person name="Anwar N."/>
        </authorList>
    </citation>
    <scope>NUCLEOTIDE SEQUENCE [LARGE SCALE GENOMIC DNA]</scope>
    <source>
        <strain evidence="2 3">CCTCC AA2014009</strain>
    </source>
</reference>
<dbReference type="AlphaFoldDB" id="A0A7M2SZ66"/>
<feature type="region of interest" description="Disordered" evidence="1">
    <location>
        <begin position="81"/>
        <end position="107"/>
    </location>
</feature>
<feature type="compositionally biased region" description="Basic and acidic residues" evidence="1">
    <location>
        <begin position="81"/>
        <end position="93"/>
    </location>
</feature>
<keyword evidence="3" id="KW-1185">Reference proteome</keyword>
<dbReference type="EMBL" id="CP063373">
    <property type="protein sequence ID" value="QOV40818.1"/>
    <property type="molecule type" value="Genomic_DNA"/>
</dbReference>